<dbReference type="HOGENOM" id="CLU_1238956_0_0_0"/>
<dbReference type="Proteomes" id="UP000007030">
    <property type="component" value="Chromosome"/>
</dbReference>
<protein>
    <submittedName>
        <fullName evidence="2">Uncharacterized protein</fullName>
    </submittedName>
</protein>
<sequence length="223" mass="25676">MPVLYYRARPPKPLTSLPFGEGDTPWVAGVAAPPLNSRTAQDWEAFTRAASIGLELPAENWWYVPLIHRPETPPPEEERVYPGTISVMYPLTLALREFDLPPPDRIDEGEESRYTPDPAERAELEADRDLLRDWLAEQRLDDAVFTELRERLRTAPHEEVEPLAARITHLSLMRGAARALETEDDLIGWRWAIALLCAEAARTFFPLEDLPLPPARRWRYWYP</sequence>
<evidence type="ECO:0000313" key="3">
    <source>
        <dbReference type="Proteomes" id="UP000007030"/>
    </source>
</evidence>
<name>F2NQL9_MARHT</name>
<reference evidence="2 3" key="1">
    <citation type="journal article" date="2012" name="Stand. Genomic Sci.">
        <title>Complete genome sequence of the aerobic, heterotroph Marinithermus hydrothermalis type strain (T1(T)) from a deep-sea hydrothermal vent chimney.</title>
        <authorList>
            <person name="Copeland A."/>
            <person name="Gu W."/>
            <person name="Yasawong M."/>
            <person name="Lapidus A."/>
            <person name="Lucas S."/>
            <person name="Deshpande S."/>
            <person name="Pagani I."/>
            <person name="Tapia R."/>
            <person name="Cheng J.F."/>
            <person name="Goodwin L.A."/>
            <person name="Pitluck S."/>
            <person name="Liolios K."/>
            <person name="Ivanova N."/>
            <person name="Mavromatis K."/>
            <person name="Mikhailova N."/>
            <person name="Pati A."/>
            <person name="Chen A."/>
            <person name="Palaniappan K."/>
            <person name="Land M."/>
            <person name="Pan C."/>
            <person name="Brambilla E.M."/>
            <person name="Rohde M."/>
            <person name="Tindall B.J."/>
            <person name="Sikorski J."/>
            <person name="Goker M."/>
            <person name="Detter J.C."/>
            <person name="Bristow J."/>
            <person name="Eisen J.A."/>
            <person name="Markowitz V."/>
            <person name="Hugenholtz P."/>
            <person name="Kyrpides N.C."/>
            <person name="Klenk H.P."/>
            <person name="Woyke T."/>
        </authorList>
    </citation>
    <scope>NUCLEOTIDE SEQUENCE [LARGE SCALE GENOMIC DNA]</scope>
    <source>
        <strain evidence="3">DSM 14884 / JCM 11576 / T1</strain>
    </source>
</reference>
<dbReference type="EMBL" id="CP002630">
    <property type="protein sequence ID" value="AEB11957.1"/>
    <property type="molecule type" value="Genomic_DNA"/>
</dbReference>
<evidence type="ECO:0000256" key="1">
    <source>
        <dbReference type="SAM" id="MobiDB-lite"/>
    </source>
</evidence>
<organism evidence="2 3">
    <name type="scientific">Marinithermus hydrothermalis (strain DSM 14884 / JCM 11576 / T1)</name>
    <dbReference type="NCBI Taxonomy" id="869210"/>
    <lineage>
        <taxon>Bacteria</taxon>
        <taxon>Thermotogati</taxon>
        <taxon>Deinococcota</taxon>
        <taxon>Deinococci</taxon>
        <taxon>Thermales</taxon>
        <taxon>Thermaceae</taxon>
        <taxon>Marinithermus</taxon>
    </lineage>
</organism>
<dbReference type="AlphaFoldDB" id="F2NQL9"/>
<dbReference type="STRING" id="869210.Marky_1217"/>
<gene>
    <name evidence="2" type="ordered locus">Marky_1217</name>
</gene>
<keyword evidence="3" id="KW-1185">Reference proteome</keyword>
<feature type="region of interest" description="Disordered" evidence="1">
    <location>
        <begin position="100"/>
        <end position="119"/>
    </location>
</feature>
<proteinExistence type="predicted"/>
<dbReference type="RefSeq" id="WP_013704004.1">
    <property type="nucleotide sequence ID" value="NC_015387.1"/>
</dbReference>
<evidence type="ECO:0000313" key="2">
    <source>
        <dbReference type="EMBL" id="AEB11957.1"/>
    </source>
</evidence>
<accession>F2NQL9</accession>
<dbReference type="KEGG" id="mhd:Marky_1217"/>